<dbReference type="AlphaFoldDB" id="A0AAV8Q254"/>
<dbReference type="EMBL" id="JAQQAF010000008">
    <property type="protein sequence ID" value="KAJ8464248.1"/>
    <property type="molecule type" value="Genomic_DNA"/>
</dbReference>
<dbReference type="Proteomes" id="UP001222027">
    <property type="component" value="Unassembled WGS sequence"/>
</dbReference>
<organism evidence="1 2">
    <name type="scientific">Ensete ventricosum</name>
    <name type="common">Abyssinian banana</name>
    <name type="synonym">Musa ensete</name>
    <dbReference type="NCBI Taxonomy" id="4639"/>
    <lineage>
        <taxon>Eukaryota</taxon>
        <taxon>Viridiplantae</taxon>
        <taxon>Streptophyta</taxon>
        <taxon>Embryophyta</taxon>
        <taxon>Tracheophyta</taxon>
        <taxon>Spermatophyta</taxon>
        <taxon>Magnoliopsida</taxon>
        <taxon>Liliopsida</taxon>
        <taxon>Zingiberales</taxon>
        <taxon>Musaceae</taxon>
        <taxon>Ensete</taxon>
    </lineage>
</organism>
<gene>
    <name evidence="1" type="ORF">OPV22_026800</name>
</gene>
<comment type="caution">
    <text evidence="1">The sequence shown here is derived from an EMBL/GenBank/DDBJ whole genome shotgun (WGS) entry which is preliminary data.</text>
</comment>
<proteinExistence type="predicted"/>
<sequence length="114" mass="12754">MSQRKKKKETTRRNSCNLGRVAHLLSCRGRGLHFGDLASPHRQTLAVALPDSGRAAPPVVPPSDLDQSTLLNECCTSFGFGAMRSREGRGGWLQYKEKGKNKNAYKHIYFDQYS</sequence>
<evidence type="ECO:0000313" key="1">
    <source>
        <dbReference type="EMBL" id="KAJ8464248.1"/>
    </source>
</evidence>
<evidence type="ECO:0000313" key="2">
    <source>
        <dbReference type="Proteomes" id="UP001222027"/>
    </source>
</evidence>
<protein>
    <submittedName>
        <fullName evidence="1">Uncharacterized protein</fullName>
    </submittedName>
</protein>
<accession>A0AAV8Q254</accession>
<reference evidence="1 2" key="1">
    <citation type="submission" date="2022-12" db="EMBL/GenBank/DDBJ databases">
        <title>Chromosome-scale assembly of the Ensete ventricosum genome.</title>
        <authorList>
            <person name="Dussert Y."/>
            <person name="Stocks J."/>
            <person name="Wendawek A."/>
            <person name="Woldeyes F."/>
            <person name="Nichols R.A."/>
            <person name="Borrell J.S."/>
        </authorList>
    </citation>
    <scope>NUCLEOTIDE SEQUENCE [LARGE SCALE GENOMIC DNA]</scope>
    <source>
        <strain evidence="2">cv. Maze</strain>
        <tissue evidence="1">Seeds</tissue>
    </source>
</reference>
<name>A0AAV8Q254_ENSVE</name>
<keyword evidence="2" id="KW-1185">Reference proteome</keyword>